<feature type="domain" description="Peptide methionine sulphoxide reductase MsrA" evidence="5">
    <location>
        <begin position="9"/>
        <end position="160"/>
    </location>
</feature>
<dbReference type="SUPFAM" id="SSF55068">
    <property type="entry name" value="Peptide methionine sulfoxide reductase"/>
    <property type="match status" value="1"/>
</dbReference>
<comment type="catalytic activity">
    <reaction evidence="2 4">
        <text>L-methionyl-[protein] + [thioredoxin]-disulfide + H2O = L-methionyl-(S)-S-oxide-[protein] + [thioredoxin]-dithiol</text>
        <dbReference type="Rhea" id="RHEA:14217"/>
        <dbReference type="Rhea" id="RHEA-COMP:10698"/>
        <dbReference type="Rhea" id="RHEA-COMP:10700"/>
        <dbReference type="Rhea" id="RHEA-COMP:12313"/>
        <dbReference type="Rhea" id="RHEA-COMP:12315"/>
        <dbReference type="ChEBI" id="CHEBI:15377"/>
        <dbReference type="ChEBI" id="CHEBI:16044"/>
        <dbReference type="ChEBI" id="CHEBI:29950"/>
        <dbReference type="ChEBI" id="CHEBI:44120"/>
        <dbReference type="ChEBI" id="CHEBI:50058"/>
        <dbReference type="EC" id="1.8.4.11"/>
    </reaction>
</comment>
<dbReference type="PANTHER" id="PTHR43774:SF1">
    <property type="entry name" value="PEPTIDE METHIONINE SULFOXIDE REDUCTASE MSRA 2"/>
    <property type="match status" value="1"/>
</dbReference>
<dbReference type="EMBL" id="JAEUXJ010000005">
    <property type="protein sequence ID" value="MBL6456500.1"/>
    <property type="molecule type" value="Genomic_DNA"/>
</dbReference>
<dbReference type="Proteomes" id="UP000606490">
    <property type="component" value="Unassembled WGS sequence"/>
</dbReference>
<dbReference type="RefSeq" id="WP_202826237.1">
    <property type="nucleotide sequence ID" value="NZ_JAEUXJ010000005.1"/>
</dbReference>
<dbReference type="EC" id="1.8.4.11" evidence="4"/>
<evidence type="ECO:0000256" key="1">
    <source>
        <dbReference type="ARBA" id="ARBA00023002"/>
    </source>
</evidence>
<gene>
    <name evidence="4 6" type="primary">msrA</name>
    <name evidence="6" type="ORF">JMJ55_14295</name>
</gene>
<name>A0ABS1V490_9PROT</name>
<dbReference type="NCBIfam" id="TIGR00401">
    <property type="entry name" value="msrA"/>
    <property type="match status" value="1"/>
</dbReference>
<dbReference type="GO" id="GO:0008113">
    <property type="term" value="F:peptide-methionine (S)-S-oxide reductase activity"/>
    <property type="evidence" value="ECO:0007669"/>
    <property type="project" value="UniProtKB-EC"/>
</dbReference>
<evidence type="ECO:0000313" key="7">
    <source>
        <dbReference type="Proteomes" id="UP000606490"/>
    </source>
</evidence>
<feature type="active site" evidence="4">
    <location>
        <position position="15"/>
    </location>
</feature>
<evidence type="ECO:0000256" key="3">
    <source>
        <dbReference type="ARBA" id="ARBA00048782"/>
    </source>
</evidence>
<organism evidence="6 7">
    <name type="scientific">Belnapia mucosa</name>
    <dbReference type="NCBI Taxonomy" id="2804532"/>
    <lineage>
        <taxon>Bacteria</taxon>
        <taxon>Pseudomonadati</taxon>
        <taxon>Pseudomonadota</taxon>
        <taxon>Alphaproteobacteria</taxon>
        <taxon>Acetobacterales</taxon>
        <taxon>Roseomonadaceae</taxon>
        <taxon>Belnapia</taxon>
    </lineage>
</organism>
<proteinExistence type="inferred from homology"/>
<accession>A0ABS1V490</accession>
<sequence length="184" mass="20148">MSGTATELATLGGGCFWCLDAVFRDLKGVSKVVSGYAGGHVENPTYEQVCGKGTGHAEVVQVTYDPAEIAYADLLRVFFTIHDPTTKDRQGADVGPQYRSIILTHSPEQARIAGEVMAEITAAGIWGAPLVTEVERLERFWPGEAEHQDYFARTPWSGYCRVVIAPKVAKFRKAYADRLKRPAA</sequence>
<protein>
    <recommendedName>
        <fullName evidence="4">Peptide methionine sulfoxide reductase MsrA</fullName>
        <shortName evidence="4">Protein-methionine-S-oxide reductase</shortName>
        <ecNumber evidence="4">1.8.4.11</ecNumber>
    </recommendedName>
    <alternativeName>
        <fullName evidence="4">Peptide-methionine (S)-S-oxide reductase</fullName>
        <shortName evidence="4">Peptide Met(O) reductase</shortName>
    </alternativeName>
</protein>
<dbReference type="Gene3D" id="3.30.1060.10">
    <property type="entry name" value="Peptide methionine sulphoxide reductase MsrA"/>
    <property type="match status" value="1"/>
</dbReference>
<dbReference type="InterPro" id="IPR036509">
    <property type="entry name" value="Met_Sox_Rdtase_MsrA_sf"/>
</dbReference>
<dbReference type="PANTHER" id="PTHR43774">
    <property type="entry name" value="PEPTIDE METHIONINE SULFOXIDE REDUCTASE"/>
    <property type="match status" value="1"/>
</dbReference>
<evidence type="ECO:0000313" key="6">
    <source>
        <dbReference type="EMBL" id="MBL6456500.1"/>
    </source>
</evidence>
<evidence type="ECO:0000256" key="4">
    <source>
        <dbReference type="HAMAP-Rule" id="MF_01401"/>
    </source>
</evidence>
<evidence type="ECO:0000256" key="2">
    <source>
        <dbReference type="ARBA" id="ARBA00047806"/>
    </source>
</evidence>
<keyword evidence="7" id="KW-1185">Reference proteome</keyword>
<dbReference type="HAMAP" id="MF_01401">
    <property type="entry name" value="MsrA"/>
    <property type="match status" value="1"/>
</dbReference>
<comment type="function">
    <text evidence="4">Has an important function as a repair enzyme for proteins that have been inactivated by oxidation. Catalyzes the reversible oxidation-reduction of methionine sulfoxide in proteins to methionine.</text>
</comment>
<dbReference type="InterPro" id="IPR002569">
    <property type="entry name" value="Met_Sox_Rdtase_MsrA_dom"/>
</dbReference>
<evidence type="ECO:0000259" key="5">
    <source>
        <dbReference type="Pfam" id="PF01625"/>
    </source>
</evidence>
<comment type="catalytic activity">
    <reaction evidence="3 4">
        <text>[thioredoxin]-disulfide + L-methionine + H2O = L-methionine (S)-S-oxide + [thioredoxin]-dithiol</text>
        <dbReference type="Rhea" id="RHEA:19993"/>
        <dbReference type="Rhea" id="RHEA-COMP:10698"/>
        <dbReference type="Rhea" id="RHEA-COMP:10700"/>
        <dbReference type="ChEBI" id="CHEBI:15377"/>
        <dbReference type="ChEBI" id="CHEBI:29950"/>
        <dbReference type="ChEBI" id="CHEBI:50058"/>
        <dbReference type="ChEBI" id="CHEBI:57844"/>
        <dbReference type="ChEBI" id="CHEBI:58772"/>
        <dbReference type="EC" id="1.8.4.11"/>
    </reaction>
</comment>
<keyword evidence="1 4" id="KW-0560">Oxidoreductase</keyword>
<dbReference type="Pfam" id="PF01625">
    <property type="entry name" value="PMSR"/>
    <property type="match status" value="1"/>
</dbReference>
<comment type="caution">
    <text evidence="6">The sequence shown here is derived from an EMBL/GenBank/DDBJ whole genome shotgun (WGS) entry which is preliminary data.</text>
</comment>
<comment type="similarity">
    <text evidence="4">Belongs to the MsrA Met sulfoxide reductase family.</text>
</comment>
<reference evidence="6 7" key="1">
    <citation type="submission" date="2021-01" db="EMBL/GenBank/DDBJ databases">
        <title>Belnapia mucosa sp. nov. and Belnapia arida sp. nov., isolated from the Tabernas Desert (Almeria, Spain).</title>
        <authorList>
            <person name="Molina-Menor E."/>
            <person name="Vidal-Verdu A."/>
            <person name="Calonge A."/>
            <person name="Satari L."/>
            <person name="Pereto Magraner J."/>
            <person name="Porcar Miralles M."/>
        </authorList>
    </citation>
    <scope>NUCLEOTIDE SEQUENCE [LARGE SCALE GENOMIC DNA]</scope>
    <source>
        <strain evidence="6 7">T6</strain>
    </source>
</reference>